<evidence type="ECO:0000313" key="1">
    <source>
        <dbReference type="EMBL" id="CBI18311.3"/>
    </source>
</evidence>
<reference evidence="2" key="1">
    <citation type="journal article" date="2007" name="Nature">
        <title>The grapevine genome sequence suggests ancestral hexaploidization in major angiosperm phyla.</title>
        <authorList>
            <consortium name="The French-Italian Public Consortium for Grapevine Genome Characterization."/>
            <person name="Jaillon O."/>
            <person name="Aury J.-M."/>
            <person name="Noel B."/>
            <person name="Policriti A."/>
            <person name="Clepet C."/>
            <person name="Casagrande A."/>
            <person name="Choisne N."/>
            <person name="Aubourg S."/>
            <person name="Vitulo N."/>
            <person name="Jubin C."/>
            <person name="Vezzi A."/>
            <person name="Legeai F."/>
            <person name="Hugueney P."/>
            <person name="Dasilva C."/>
            <person name="Horner D."/>
            <person name="Mica E."/>
            <person name="Jublot D."/>
            <person name="Poulain J."/>
            <person name="Bruyere C."/>
            <person name="Billault A."/>
            <person name="Segurens B."/>
            <person name="Gouyvenoux M."/>
            <person name="Ugarte E."/>
            <person name="Cattonaro F."/>
            <person name="Anthouard V."/>
            <person name="Vico V."/>
            <person name="Del Fabbro C."/>
            <person name="Alaux M."/>
            <person name="Di Gaspero G."/>
            <person name="Dumas V."/>
            <person name="Felice N."/>
            <person name="Paillard S."/>
            <person name="Juman I."/>
            <person name="Moroldo M."/>
            <person name="Scalabrin S."/>
            <person name="Canaguier A."/>
            <person name="Le Clainche I."/>
            <person name="Malacrida G."/>
            <person name="Durand E."/>
            <person name="Pesole G."/>
            <person name="Laucou V."/>
            <person name="Chatelet P."/>
            <person name="Merdinoglu D."/>
            <person name="Delledonne M."/>
            <person name="Pezzotti M."/>
            <person name="Lecharny A."/>
            <person name="Scarpelli C."/>
            <person name="Artiguenave F."/>
            <person name="Pe M.E."/>
            <person name="Valle G."/>
            <person name="Morgante M."/>
            <person name="Caboche M."/>
            <person name="Adam-Blondon A.-F."/>
            <person name="Weissenbach J."/>
            <person name="Quetier F."/>
            <person name="Wincker P."/>
        </authorList>
    </citation>
    <scope>NUCLEOTIDE SEQUENCE [LARGE SCALE GENOMIC DNA]</scope>
    <source>
        <strain evidence="2">cv. Pinot noir / PN40024</strain>
    </source>
</reference>
<accession>D7SRN0</accession>
<name>D7SRN0_VITVI</name>
<dbReference type="PaxDb" id="29760-VIT_07s0095g00060.t01"/>
<dbReference type="AlphaFoldDB" id="D7SRN0"/>
<proteinExistence type="predicted"/>
<dbReference type="Proteomes" id="UP000009183">
    <property type="component" value="Chromosome 7"/>
</dbReference>
<dbReference type="InParanoid" id="D7SRN0"/>
<dbReference type="HOGENOM" id="CLU_2692861_0_0_1"/>
<protein>
    <submittedName>
        <fullName evidence="1">Uncharacterized protein</fullName>
    </submittedName>
</protein>
<organism evidence="1 2">
    <name type="scientific">Vitis vinifera</name>
    <name type="common">Grape</name>
    <dbReference type="NCBI Taxonomy" id="29760"/>
    <lineage>
        <taxon>Eukaryota</taxon>
        <taxon>Viridiplantae</taxon>
        <taxon>Streptophyta</taxon>
        <taxon>Embryophyta</taxon>
        <taxon>Tracheophyta</taxon>
        <taxon>Spermatophyta</taxon>
        <taxon>Magnoliopsida</taxon>
        <taxon>eudicotyledons</taxon>
        <taxon>Gunneridae</taxon>
        <taxon>Pentapetalae</taxon>
        <taxon>rosids</taxon>
        <taxon>Vitales</taxon>
        <taxon>Vitaceae</taxon>
        <taxon>Viteae</taxon>
        <taxon>Vitis</taxon>
    </lineage>
</organism>
<gene>
    <name evidence="1" type="ordered locus">VIT_07s0095g00060</name>
</gene>
<sequence length="74" mass="8197">MQIYNLSTDSVLCKNISSLECEASHSFEKTVIVTFLLSFSILAFPLRVNMGTAFSTQSRSQTRLYNSGSAGRQL</sequence>
<dbReference type="EMBL" id="FN594971">
    <property type="protein sequence ID" value="CBI18311.3"/>
    <property type="molecule type" value="Genomic_DNA"/>
</dbReference>
<keyword evidence="2" id="KW-1185">Reference proteome</keyword>
<evidence type="ECO:0000313" key="2">
    <source>
        <dbReference type="Proteomes" id="UP000009183"/>
    </source>
</evidence>